<accession>A0A6G1GFV2</accession>
<dbReference type="GeneID" id="54418963"/>
<reference evidence="2 4" key="1">
    <citation type="submission" date="2020-01" db="EMBL/GenBank/DDBJ databases">
        <authorList>
            <consortium name="DOE Joint Genome Institute"/>
            <person name="Haridas S."/>
            <person name="Albert R."/>
            <person name="Binder M."/>
            <person name="Bloem J."/>
            <person name="Labutti K."/>
            <person name="Salamov A."/>
            <person name="Andreopoulos B."/>
            <person name="Baker S.E."/>
            <person name="Barry K."/>
            <person name="Bills G."/>
            <person name="Bluhm B.H."/>
            <person name="Cannon C."/>
            <person name="Castanera R."/>
            <person name="Culley D.E."/>
            <person name="Daum C."/>
            <person name="Ezra D."/>
            <person name="Gonzalez J.B."/>
            <person name="Henrissat B."/>
            <person name="Kuo A."/>
            <person name="Liang C."/>
            <person name="Lipzen A."/>
            <person name="Lutzoni F."/>
            <person name="Magnuson J."/>
            <person name="Mondo S."/>
            <person name="Nolan M."/>
            <person name="Ohm R."/>
            <person name="Pangilinan J."/>
            <person name="Park H.-J."/>
            <person name="Ramirez L."/>
            <person name="Alfaro M."/>
            <person name="Sun H."/>
            <person name="Tritt A."/>
            <person name="Yoshinaga Y."/>
            <person name="Zwiers L.-H."/>
            <person name="Turgeon B.G."/>
            <person name="Goodwin S.B."/>
            <person name="Spatafora J.W."/>
            <person name="Crous P.W."/>
            <person name="Grigoriev I.V."/>
        </authorList>
    </citation>
    <scope>NUCLEOTIDE SEQUENCE</scope>
    <source>
        <strain evidence="2 4">CBS 781.70</strain>
    </source>
</reference>
<evidence type="ECO:0000259" key="1">
    <source>
        <dbReference type="Pfam" id="PF12146"/>
    </source>
</evidence>
<dbReference type="GO" id="GO:0016787">
    <property type="term" value="F:hydrolase activity"/>
    <property type="evidence" value="ECO:0007669"/>
    <property type="project" value="UniProtKB-KW"/>
</dbReference>
<sequence length="452" mass="50967">MSSKYFQVQVHSVPCQHIRGYPHAAIKDDEICHLHVKQYTPLDNLKPQPGDLTIIGAHANGFPKELYEPLWDELLKRAKAANIRIRNIWAADVSQQGYSGVLNEGKLGDDPSWFDHSRDLLGMVNHFRKEMPRPMMGIGHSMGGCQLTNLALLHPRLFESLILIDPVIQAYSSSSGNYQPANASAGRRDRWPSRAVAAASVKKSKFYGTWDPRVRNLWIEHGFRELPTVLYEETPTAERTLKHVAPTTVEPTLTPPPLPEKEVTLTTTKHHEVFTFLRPNFGPNTPQVHGSYTKIEKADPSWNRLTHPDITPTGMPQTPFYRPEPIITYHNLPHLRPSVFYVFGDESALSAPEFRDQKLSITGVGVGGSGGVAEGRVDHVILKDTGHLIPMEKVGETADRAMGWIGKEVARYRVIEEASRREWDRLSDGEKRTMSARYLDKMMGLVKRKPKL</sequence>
<dbReference type="Proteomes" id="UP000504638">
    <property type="component" value="Unplaced"/>
</dbReference>
<dbReference type="InterPro" id="IPR029058">
    <property type="entry name" value="AB_hydrolase_fold"/>
</dbReference>
<dbReference type="Gene3D" id="3.40.50.1820">
    <property type="entry name" value="alpha/beta hydrolase"/>
    <property type="match status" value="1"/>
</dbReference>
<dbReference type="EMBL" id="ML975149">
    <property type="protein sequence ID" value="KAF1816933.1"/>
    <property type="molecule type" value="Genomic_DNA"/>
</dbReference>
<keyword evidence="3" id="KW-1185">Reference proteome</keyword>
<organism evidence="2">
    <name type="scientific">Eremomyces bilateralis CBS 781.70</name>
    <dbReference type="NCBI Taxonomy" id="1392243"/>
    <lineage>
        <taxon>Eukaryota</taxon>
        <taxon>Fungi</taxon>
        <taxon>Dikarya</taxon>
        <taxon>Ascomycota</taxon>
        <taxon>Pezizomycotina</taxon>
        <taxon>Dothideomycetes</taxon>
        <taxon>Dothideomycetes incertae sedis</taxon>
        <taxon>Eremomycetales</taxon>
        <taxon>Eremomycetaceae</taxon>
        <taxon>Eremomyces</taxon>
    </lineage>
</organism>
<feature type="domain" description="Serine aminopeptidase S33" evidence="1">
    <location>
        <begin position="89"/>
        <end position="178"/>
    </location>
</feature>
<name>A0A6G1GFV2_9PEZI</name>
<evidence type="ECO:0000313" key="3">
    <source>
        <dbReference type="Proteomes" id="UP000504638"/>
    </source>
</evidence>
<protein>
    <submittedName>
        <fullName evidence="2 4">Alpha/beta-hydrolase</fullName>
    </submittedName>
</protein>
<dbReference type="InterPro" id="IPR022742">
    <property type="entry name" value="Hydrolase_4"/>
</dbReference>
<proteinExistence type="predicted"/>
<gene>
    <name evidence="2 4" type="ORF">P152DRAFT_453540</name>
</gene>
<evidence type="ECO:0000313" key="4">
    <source>
        <dbReference type="RefSeq" id="XP_033538564.1"/>
    </source>
</evidence>
<dbReference type="OrthoDB" id="94039at2759"/>
<dbReference type="Pfam" id="PF12146">
    <property type="entry name" value="Hydrolase_4"/>
    <property type="match status" value="1"/>
</dbReference>
<dbReference type="AlphaFoldDB" id="A0A6G1GFV2"/>
<dbReference type="SUPFAM" id="SSF53474">
    <property type="entry name" value="alpha/beta-Hydrolases"/>
    <property type="match status" value="1"/>
</dbReference>
<dbReference type="RefSeq" id="XP_033538564.1">
    <property type="nucleotide sequence ID" value="XM_033678393.1"/>
</dbReference>
<evidence type="ECO:0000313" key="2">
    <source>
        <dbReference type="EMBL" id="KAF1816933.1"/>
    </source>
</evidence>
<reference evidence="4" key="3">
    <citation type="submission" date="2025-04" db="UniProtKB">
        <authorList>
            <consortium name="RefSeq"/>
        </authorList>
    </citation>
    <scope>IDENTIFICATION</scope>
    <source>
        <strain evidence="4">CBS 781.70</strain>
    </source>
</reference>
<keyword evidence="2" id="KW-0378">Hydrolase</keyword>
<reference evidence="4" key="2">
    <citation type="submission" date="2020-04" db="EMBL/GenBank/DDBJ databases">
        <authorList>
            <consortium name="NCBI Genome Project"/>
        </authorList>
    </citation>
    <scope>NUCLEOTIDE SEQUENCE</scope>
    <source>
        <strain evidence="4">CBS 781.70</strain>
    </source>
</reference>